<accession>A0A1G9L3H7</accession>
<dbReference type="PROSITE" id="PS51704">
    <property type="entry name" value="GP_PDE"/>
    <property type="match status" value="1"/>
</dbReference>
<keyword evidence="1" id="KW-1133">Transmembrane helix</keyword>
<dbReference type="PANTHER" id="PTHR46211:SF8">
    <property type="entry name" value="PHOSPHODIESTERASE"/>
    <property type="match status" value="1"/>
</dbReference>
<sequence>MVRGMRKVLKDFRKNKESYLLRAGLFQLLFTTIGAYMLSLVFKMLVIHSRVPAINIDYVKSFLTNPLLLVVLLVHLFLLAFLTYLELSMLVGVICHKELKGQFLWSSLKEKNKKFLKTISGKHFFAFLSYLALLVPFLRFLVAASFLENLYIPSFMIWVSQAPDFVKLSVCAFYLVFSYLNLRFIYTIPLAVKNESQYFGWCMKESLSLTRGKKIFRAFGIVFIGLAILLGMGLLSGMVVVFASLIDGGARSFWGTALFLTVIWLIFFAGRLLFKLFSMSYLVKTIENDDCVTNSQNGHSMLALAGVCLLVFGLGFAYNALKATGKQAHDVTVVGHRGMSPKGVENSIESLEAAARAGADYSELDIVLSKDGQFIVSHDDNLKRLTGKEITISNSKAKEVIGLKTKQGSHDSQIASFDDYVAKAKQLGIKLLVELKTTGNEPANYAQLFVNKMKSLKIDKSSLVMSSDLQAAEKVKKIAPDMTVGHTISFQVGDSLSPKMDFYAIEDFSYNEYLAHKVHQNGKKIFVWTVNSKDDIERYLKTSADGVITDYTSSVRKVQKDLTSDVSYLDYFLQIMNLSWIENL</sequence>
<dbReference type="InterPro" id="IPR018476">
    <property type="entry name" value="GlyceroP-diester-Pdiesterase_M"/>
</dbReference>
<dbReference type="Gene3D" id="3.20.20.190">
    <property type="entry name" value="Phosphatidylinositol (PI) phosphodiesterase"/>
    <property type="match status" value="1"/>
</dbReference>
<protein>
    <submittedName>
        <fullName evidence="3">Glycerophosphoryl diester phosphodiesterase</fullName>
    </submittedName>
</protein>
<feature type="transmembrane region" description="Helical" evidence="1">
    <location>
        <begin position="67"/>
        <end position="95"/>
    </location>
</feature>
<dbReference type="Pfam" id="PF03009">
    <property type="entry name" value="GDPD"/>
    <property type="match status" value="1"/>
</dbReference>
<dbReference type="RefSeq" id="WP_074566853.1">
    <property type="nucleotide sequence ID" value="NZ_FNGX01000002.1"/>
</dbReference>
<evidence type="ECO:0000256" key="1">
    <source>
        <dbReference type="SAM" id="Phobius"/>
    </source>
</evidence>
<dbReference type="Proteomes" id="UP000183162">
    <property type="component" value="Unassembled WGS sequence"/>
</dbReference>
<organism evidence="3 4">
    <name type="scientific">Streptococcus equinus</name>
    <name type="common">Streptococcus bovis</name>
    <dbReference type="NCBI Taxonomy" id="1335"/>
    <lineage>
        <taxon>Bacteria</taxon>
        <taxon>Bacillati</taxon>
        <taxon>Bacillota</taxon>
        <taxon>Bacilli</taxon>
        <taxon>Lactobacillales</taxon>
        <taxon>Streptococcaceae</taxon>
        <taxon>Streptococcus</taxon>
    </lineage>
</organism>
<dbReference type="GO" id="GO:0008081">
    <property type="term" value="F:phosphoric diester hydrolase activity"/>
    <property type="evidence" value="ECO:0007669"/>
    <property type="project" value="InterPro"/>
</dbReference>
<evidence type="ECO:0000259" key="2">
    <source>
        <dbReference type="PROSITE" id="PS51704"/>
    </source>
</evidence>
<dbReference type="Pfam" id="PF10110">
    <property type="entry name" value="GPDPase_memb"/>
    <property type="match status" value="1"/>
</dbReference>
<keyword evidence="1" id="KW-0812">Transmembrane</keyword>
<dbReference type="AlphaFoldDB" id="A0A1G9L3H7"/>
<feature type="transmembrane region" description="Helical" evidence="1">
    <location>
        <begin position="20"/>
        <end position="47"/>
    </location>
</feature>
<name>A0A1G9L3H7_STREI</name>
<feature type="transmembrane region" description="Helical" evidence="1">
    <location>
        <begin position="302"/>
        <end position="321"/>
    </location>
</feature>
<keyword evidence="1" id="KW-0472">Membrane</keyword>
<evidence type="ECO:0000313" key="4">
    <source>
        <dbReference type="Proteomes" id="UP000183162"/>
    </source>
</evidence>
<dbReference type="GO" id="GO:0006629">
    <property type="term" value="P:lipid metabolic process"/>
    <property type="evidence" value="ECO:0007669"/>
    <property type="project" value="InterPro"/>
</dbReference>
<feature type="domain" description="GP-PDE" evidence="2">
    <location>
        <begin position="331"/>
        <end position="559"/>
    </location>
</feature>
<dbReference type="CDD" id="cd08579">
    <property type="entry name" value="GDPD_memb_like"/>
    <property type="match status" value="1"/>
</dbReference>
<dbReference type="InterPro" id="IPR030395">
    <property type="entry name" value="GP_PDE_dom"/>
</dbReference>
<feature type="transmembrane region" description="Helical" evidence="1">
    <location>
        <begin position="252"/>
        <end position="274"/>
    </location>
</feature>
<evidence type="ECO:0000313" key="3">
    <source>
        <dbReference type="EMBL" id="SDL56522.1"/>
    </source>
</evidence>
<dbReference type="SUPFAM" id="SSF51695">
    <property type="entry name" value="PLC-like phosphodiesterases"/>
    <property type="match status" value="1"/>
</dbReference>
<feature type="transmembrane region" description="Helical" evidence="1">
    <location>
        <begin position="166"/>
        <end position="186"/>
    </location>
</feature>
<proteinExistence type="predicted"/>
<reference evidence="3 4" key="1">
    <citation type="submission" date="2016-10" db="EMBL/GenBank/DDBJ databases">
        <authorList>
            <person name="de Groot N.N."/>
        </authorList>
    </citation>
    <scope>NUCLEOTIDE SEQUENCE [LARGE SCALE GENOMIC DNA]</scope>
    <source>
        <strain evidence="3 4">Sb09</strain>
    </source>
</reference>
<dbReference type="InterPro" id="IPR017946">
    <property type="entry name" value="PLC-like_Pdiesterase_TIM-brl"/>
</dbReference>
<gene>
    <name evidence="3" type="ORF">SAMN05216400_1078</name>
</gene>
<feature type="transmembrane region" description="Helical" evidence="1">
    <location>
        <begin position="124"/>
        <end position="146"/>
    </location>
</feature>
<dbReference type="EMBL" id="FNGX01000002">
    <property type="protein sequence ID" value="SDL56522.1"/>
    <property type="molecule type" value="Genomic_DNA"/>
</dbReference>
<dbReference type="PANTHER" id="PTHR46211">
    <property type="entry name" value="GLYCEROPHOSPHORYL DIESTER PHOSPHODIESTERASE"/>
    <property type="match status" value="1"/>
</dbReference>
<feature type="transmembrane region" description="Helical" evidence="1">
    <location>
        <begin position="218"/>
        <end position="246"/>
    </location>
</feature>